<reference evidence="6 7" key="1">
    <citation type="submission" date="2019-08" db="EMBL/GenBank/DDBJ databases">
        <title>Complete genome sequence of Candidatus Uab amorphum.</title>
        <authorList>
            <person name="Shiratori T."/>
            <person name="Suzuki S."/>
            <person name="Kakizawa Y."/>
            <person name="Ishida K."/>
        </authorList>
    </citation>
    <scope>NUCLEOTIDE SEQUENCE [LARGE SCALE GENOMIC DNA]</scope>
    <source>
        <strain evidence="6 7">SRT547</strain>
    </source>
</reference>
<feature type="domain" description="tRNA nucleotidyltransferase/poly(A) polymerase RNA and SrmB- binding" evidence="5">
    <location>
        <begin position="192"/>
        <end position="251"/>
    </location>
</feature>
<name>A0A5S9IJT9_UABAM</name>
<evidence type="ECO:0000256" key="1">
    <source>
        <dbReference type="ARBA" id="ARBA00022679"/>
    </source>
</evidence>
<dbReference type="PANTHER" id="PTHR43051">
    <property type="entry name" value="POLYNUCLEOTIDE ADENYLYLTRANSFERASE FAMILY PROTEIN"/>
    <property type="match status" value="1"/>
</dbReference>
<dbReference type="Gene3D" id="3.30.460.10">
    <property type="entry name" value="Beta Polymerase, domain 2"/>
    <property type="match status" value="1"/>
</dbReference>
<dbReference type="SUPFAM" id="SSF81301">
    <property type="entry name" value="Nucleotidyltransferase"/>
    <property type="match status" value="1"/>
</dbReference>
<dbReference type="Gene3D" id="1.10.3090.10">
    <property type="entry name" value="cca-adding enzyme, domain 2"/>
    <property type="match status" value="1"/>
</dbReference>
<dbReference type="PANTHER" id="PTHR43051:SF1">
    <property type="entry name" value="POLYNUCLEOTIDE ADENYLYLTRANSFERASE FAMILY PROTEIN"/>
    <property type="match status" value="1"/>
</dbReference>
<dbReference type="Pfam" id="PF01743">
    <property type="entry name" value="PolyA_pol"/>
    <property type="match status" value="1"/>
</dbReference>
<dbReference type="InterPro" id="IPR043519">
    <property type="entry name" value="NT_sf"/>
</dbReference>
<gene>
    <name evidence="6" type="ORF">UABAM_00713</name>
</gene>
<evidence type="ECO:0000256" key="3">
    <source>
        <dbReference type="RuleBase" id="RU003953"/>
    </source>
</evidence>
<dbReference type="InterPro" id="IPR052191">
    <property type="entry name" value="tRNA_ntf/polyA_polymerase_I"/>
</dbReference>
<evidence type="ECO:0000259" key="5">
    <source>
        <dbReference type="Pfam" id="PF12627"/>
    </source>
</evidence>
<keyword evidence="2" id="KW-0547">Nucleotide-binding</keyword>
<keyword evidence="7" id="KW-1185">Reference proteome</keyword>
<evidence type="ECO:0000313" key="7">
    <source>
        <dbReference type="Proteomes" id="UP000326354"/>
    </source>
</evidence>
<keyword evidence="3" id="KW-0694">RNA-binding</keyword>
<dbReference type="CDD" id="cd05398">
    <property type="entry name" value="NT_ClassII-CCAase"/>
    <property type="match status" value="1"/>
</dbReference>
<evidence type="ECO:0000256" key="2">
    <source>
        <dbReference type="ARBA" id="ARBA00022741"/>
    </source>
</evidence>
<dbReference type="EMBL" id="AP019860">
    <property type="protein sequence ID" value="BBM82370.1"/>
    <property type="molecule type" value="Genomic_DNA"/>
</dbReference>
<dbReference type="GO" id="GO:0016779">
    <property type="term" value="F:nucleotidyltransferase activity"/>
    <property type="evidence" value="ECO:0007669"/>
    <property type="project" value="InterPro"/>
</dbReference>
<dbReference type="AlphaFoldDB" id="A0A5S9IJT9"/>
<dbReference type="InterPro" id="IPR032828">
    <property type="entry name" value="PolyA_RNA-bd"/>
</dbReference>
<evidence type="ECO:0000259" key="4">
    <source>
        <dbReference type="Pfam" id="PF01743"/>
    </source>
</evidence>
<dbReference type="InterPro" id="IPR002646">
    <property type="entry name" value="PolA_pol_head_dom"/>
</dbReference>
<dbReference type="SUPFAM" id="SSF81891">
    <property type="entry name" value="Poly A polymerase C-terminal region-like"/>
    <property type="match status" value="1"/>
</dbReference>
<protein>
    <submittedName>
        <fullName evidence="6">Poly(A) polymerase I</fullName>
    </submittedName>
</protein>
<dbReference type="GO" id="GO:0000166">
    <property type="term" value="F:nucleotide binding"/>
    <property type="evidence" value="ECO:0007669"/>
    <property type="project" value="UniProtKB-KW"/>
</dbReference>
<dbReference type="Proteomes" id="UP000326354">
    <property type="component" value="Chromosome"/>
</dbReference>
<dbReference type="GO" id="GO:0003723">
    <property type="term" value="F:RNA binding"/>
    <property type="evidence" value="ECO:0007669"/>
    <property type="project" value="UniProtKB-KW"/>
</dbReference>
<dbReference type="Pfam" id="PF12627">
    <property type="entry name" value="PolyA_pol_RNAbd"/>
    <property type="match status" value="1"/>
</dbReference>
<comment type="similarity">
    <text evidence="3">Belongs to the tRNA nucleotidyltransferase/poly(A) polymerase family.</text>
</comment>
<sequence length="392" mass="45941">MQNKNEIKFDLVKPLPHELFDKDALKVYHRLKRNRFTTYFVGGCIRDLLLGNPPKDFDIVTSARPKQIRKLFHNSRIIGRRFRLVNVFFGKKVIEVTTFRKTPWENGEPENQKKLLIQNDNFFGSDEEDAMRRDFTINALFYCPDERVVVDYTGGLEDLQYGKVRTIGDSKIRLAEDPVRIIRAIKFAACLGFEMTPDLYKAVIQCSHFLERTPPARILLEMLKVLRTRKVYFCFDSLLKSGVLEVISPDLGNILHQSRTEPYRLLHRYFRALDALADSDRSELKDETLFTIICWSIFIHKNQKGRKMSFEIFENALEDTKNKLSLSKRLRQSIFNIIILQNIFDRKIKKKIPANSIPDMEAAIQVLKIRMLMGDVSEKSYHHWLAKSQRFS</sequence>
<accession>A0A5S9IJT9</accession>
<feature type="domain" description="Poly A polymerase head" evidence="4">
    <location>
        <begin position="38"/>
        <end position="165"/>
    </location>
</feature>
<dbReference type="RefSeq" id="WP_151966619.1">
    <property type="nucleotide sequence ID" value="NZ_AP019860.1"/>
</dbReference>
<keyword evidence="1 3" id="KW-0808">Transferase</keyword>
<dbReference type="GO" id="GO:0006396">
    <property type="term" value="P:RNA processing"/>
    <property type="evidence" value="ECO:0007669"/>
    <property type="project" value="InterPro"/>
</dbReference>
<dbReference type="KEGG" id="uam:UABAM_00713"/>
<dbReference type="OrthoDB" id="9805698at2"/>
<organism evidence="6 7">
    <name type="scientific">Uabimicrobium amorphum</name>
    <dbReference type="NCBI Taxonomy" id="2596890"/>
    <lineage>
        <taxon>Bacteria</taxon>
        <taxon>Pseudomonadati</taxon>
        <taxon>Planctomycetota</taxon>
        <taxon>Candidatus Uabimicrobiia</taxon>
        <taxon>Candidatus Uabimicrobiales</taxon>
        <taxon>Candidatus Uabimicrobiaceae</taxon>
        <taxon>Candidatus Uabimicrobium</taxon>
    </lineage>
</organism>
<evidence type="ECO:0000313" key="6">
    <source>
        <dbReference type="EMBL" id="BBM82370.1"/>
    </source>
</evidence>
<proteinExistence type="inferred from homology"/>